<dbReference type="Gene3D" id="3.90.1720.10">
    <property type="entry name" value="endopeptidase domain like (from Nostoc punctiforme)"/>
    <property type="match status" value="1"/>
</dbReference>
<gene>
    <name evidence="1" type="ORF">EGI31_08860</name>
</gene>
<dbReference type="RefSeq" id="WP_255036850.1">
    <property type="nucleotide sequence ID" value="NZ_RJUF01000020.1"/>
</dbReference>
<proteinExistence type="predicted"/>
<dbReference type="AlphaFoldDB" id="A0AAE3H307"/>
<reference evidence="1 2" key="1">
    <citation type="submission" date="2018-11" db="EMBL/GenBank/DDBJ databases">
        <title>Novel bacteria species description.</title>
        <authorList>
            <person name="Han J.-H."/>
        </authorList>
    </citation>
    <scope>NUCLEOTIDE SEQUENCE [LARGE SCALE GENOMIC DNA]</scope>
    <source>
        <strain evidence="1 2">KCTC23259</strain>
    </source>
</reference>
<dbReference type="InterPro" id="IPR038765">
    <property type="entry name" value="Papain-like_cys_pep_sf"/>
</dbReference>
<organism evidence="1 2">
    <name type="scientific">Lacihabitans soyangensis</name>
    <dbReference type="NCBI Taxonomy" id="869394"/>
    <lineage>
        <taxon>Bacteria</taxon>
        <taxon>Pseudomonadati</taxon>
        <taxon>Bacteroidota</taxon>
        <taxon>Cytophagia</taxon>
        <taxon>Cytophagales</taxon>
        <taxon>Leadbetterellaceae</taxon>
        <taxon>Lacihabitans</taxon>
    </lineage>
</organism>
<protein>
    <recommendedName>
        <fullName evidence="3">Permuted papain-like amidase enzyme, YaeF/YiiX, C92 family</fullName>
    </recommendedName>
</protein>
<dbReference type="Proteomes" id="UP001204144">
    <property type="component" value="Unassembled WGS sequence"/>
</dbReference>
<comment type="caution">
    <text evidence="1">The sequence shown here is derived from an EMBL/GenBank/DDBJ whole genome shotgun (WGS) entry which is preliminary data.</text>
</comment>
<evidence type="ECO:0000313" key="1">
    <source>
        <dbReference type="EMBL" id="MCP9763064.1"/>
    </source>
</evidence>
<dbReference type="EMBL" id="RJUF01000020">
    <property type="protein sequence ID" value="MCP9763064.1"/>
    <property type="molecule type" value="Genomic_DNA"/>
</dbReference>
<accession>A0AAE3H307</accession>
<sequence length="207" mass="24745">MARQIKSKRILDKIYEYQTLGTNLRFYEAMRSEFKTGDLLFFSGDHWLSGLIRWRSKSAWSHVGMVVRIEELDRVFLIESVLEVGVRMLPLSFIYKDYDGKNKPYKGRVAWAKHELLASDLVKQKAVKEFCVDNLSKQYDRKEYWRILWRSFWGFDNFFHDEKYTCAEYIYEAFKYANIELPKEKGVFISPGAFWRQNALEMKAILI</sequence>
<dbReference type="SUPFAM" id="SSF54001">
    <property type="entry name" value="Cysteine proteinases"/>
    <property type="match status" value="1"/>
</dbReference>
<evidence type="ECO:0008006" key="3">
    <source>
        <dbReference type="Google" id="ProtNLM"/>
    </source>
</evidence>
<keyword evidence="2" id="KW-1185">Reference proteome</keyword>
<name>A0AAE3H307_9BACT</name>
<evidence type="ECO:0000313" key="2">
    <source>
        <dbReference type="Proteomes" id="UP001204144"/>
    </source>
</evidence>